<evidence type="ECO:0000256" key="5">
    <source>
        <dbReference type="ARBA" id="ARBA00022989"/>
    </source>
</evidence>
<evidence type="ECO:0000256" key="2">
    <source>
        <dbReference type="ARBA" id="ARBA00006448"/>
    </source>
</evidence>
<dbReference type="Proteomes" id="UP001210231">
    <property type="component" value="Unassembled WGS sequence"/>
</dbReference>
<accession>A0ABT4UFD7</accession>
<keyword evidence="3" id="KW-1003">Cell membrane</keyword>
<keyword evidence="4 7" id="KW-0812">Transmembrane</keyword>
<dbReference type="Gene3D" id="3.30.240.20">
    <property type="entry name" value="bsu07140 like domains"/>
    <property type="match status" value="1"/>
</dbReference>
<feature type="transmembrane region" description="Helical" evidence="7">
    <location>
        <begin position="71"/>
        <end position="92"/>
    </location>
</feature>
<evidence type="ECO:0000313" key="10">
    <source>
        <dbReference type="Proteomes" id="UP001210231"/>
    </source>
</evidence>
<keyword evidence="5 7" id="KW-1133">Transmembrane helix</keyword>
<dbReference type="PANTHER" id="PTHR34582:SF6">
    <property type="entry name" value="UPF0702 TRANSMEMBRANE PROTEIN YCAP"/>
    <property type="match status" value="1"/>
</dbReference>
<comment type="caution">
    <text evidence="9">The sequence shown here is derived from an EMBL/GenBank/DDBJ whole genome shotgun (WGS) entry which is preliminary data.</text>
</comment>
<dbReference type="InterPro" id="IPR007353">
    <property type="entry name" value="DUF421"/>
</dbReference>
<dbReference type="PANTHER" id="PTHR34582">
    <property type="entry name" value="UPF0702 TRANSMEMBRANE PROTEIN YCAP"/>
    <property type="match status" value="1"/>
</dbReference>
<dbReference type="InterPro" id="IPR023090">
    <property type="entry name" value="UPF0702_alpha/beta_dom_sf"/>
</dbReference>
<evidence type="ECO:0000256" key="4">
    <source>
        <dbReference type="ARBA" id="ARBA00022692"/>
    </source>
</evidence>
<evidence type="ECO:0000256" key="3">
    <source>
        <dbReference type="ARBA" id="ARBA00022475"/>
    </source>
</evidence>
<comment type="subcellular location">
    <subcellularLocation>
        <location evidence="1">Cell membrane</location>
        <topology evidence="1">Multi-pass membrane protein</topology>
    </subcellularLocation>
</comment>
<protein>
    <submittedName>
        <fullName evidence="9">DUF421 domain-containing protein</fullName>
    </submittedName>
</protein>
<comment type="similarity">
    <text evidence="2">Belongs to the UPF0702 family.</text>
</comment>
<gene>
    <name evidence="9" type="ORF">O3P16_01510</name>
</gene>
<feature type="transmembrane region" description="Helical" evidence="7">
    <location>
        <begin position="15"/>
        <end position="34"/>
    </location>
</feature>
<feature type="domain" description="YetF C-terminal" evidence="8">
    <location>
        <begin position="94"/>
        <end position="168"/>
    </location>
</feature>
<evidence type="ECO:0000256" key="1">
    <source>
        <dbReference type="ARBA" id="ARBA00004651"/>
    </source>
</evidence>
<dbReference type="RefSeq" id="WP_407029801.1">
    <property type="nucleotide sequence ID" value="NZ_JAQGEF010000001.1"/>
</dbReference>
<dbReference type="EMBL" id="JAQGEF010000001">
    <property type="protein sequence ID" value="MDA3613470.1"/>
    <property type="molecule type" value="Genomic_DNA"/>
</dbReference>
<keyword evidence="10" id="KW-1185">Reference proteome</keyword>
<keyword evidence="6 7" id="KW-0472">Membrane</keyword>
<evidence type="ECO:0000259" key="8">
    <source>
        <dbReference type="Pfam" id="PF04239"/>
    </source>
</evidence>
<evidence type="ECO:0000256" key="6">
    <source>
        <dbReference type="ARBA" id="ARBA00023136"/>
    </source>
</evidence>
<evidence type="ECO:0000313" key="9">
    <source>
        <dbReference type="EMBL" id="MDA3613470.1"/>
    </source>
</evidence>
<reference evidence="9 10" key="1">
    <citation type="submission" date="2022-12" db="EMBL/GenBank/DDBJ databases">
        <title>Chitinophagaceae gen. sp. nov., a new member of the family Chitinophagaceae, isolated from soil in a chemical factory.</title>
        <authorList>
            <person name="Ke Z."/>
        </authorList>
    </citation>
    <scope>NUCLEOTIDE SEQUENCE [LARGE SCALE GENOMIC DNA]</scope>
    <source>
        <strain evidence="9 10">LY-5</strain>
    </source>
</reference>
<evidence type="ECO:0000256" key="7">
    <source>
        <dbReference type="SAM" id="Phobius"/>
    </source>
</evidence>
<name>A0ABT4UFD7_9BACT</name>
<dbReference type="Pfam" id="PF04239">
    <property type="entry name" value="DUF421"/>
    <property type="match status" value="1"/>
</dbReference>
<sequence length="226" mass="25656">MDMLKMLFEGADKNFIIEIIGRTIFMFFLILLILRLSGRRGVRQLTLFEVAIILGLGSAAGDPMFQEEIPVIYSIIVLFSVIVLYKIITFLASKSELVTRIFEGREMVVVENGEFKIDGNKDSDFSQKEFFAELRNKSIEHLGQVRLAVLEIDGTLSILKYPTENIKYGLPLFPGSYKPILSIHEKGPFACMFCGSIQHKLSHKNQTCDNCGKKEWTIAIKTPFIH</sequence>
<feature type="transmembrane region" description="Helical" evidence="7">
    <location>
        <begin position="46"/>
        <end position="65"/>
    </location>
</feature>
<proteinExistence type="inferred from homology"/>
<organism evidence="9 10">
    <name type="scientific">Polluticaenibacter yanchengensis</name>
    <dbReference type="NCBI Taxonomy" id="3014562"/>
    <lineage>
        <taxon>Bacteria</taxon>
        <taxon>Pseudomonadati</taxon>
        <taxon>Bacteroidota</taxon>
        <taxon>Chitinophagia</taxon>
        <taxon>Chitinophagales</taxon>
        <taxon>Chitinophagaceae</taxon>
        <taxon>Polluticaenibacter</taxon>
    </lineage>
</organism>